<evidence type="ECO:0000259" key="8">
    <source>
        <dbReference type="PROSITE" id="PS50949"/>
    </source>
</evidence>
<dbReference type="SUPFAM" id="SSF46785">
    <property type="entry name" value="Winged helix' DNA-binding domain"/>
    <property type="match status" value="1"/>
</dbReference>
<gene>
    <name evidence="9" type="ORF">C7402_13069</name>
</gene>
<keyword evidence="1" id="KW-0678">Repressor</keyword>
<dbReference type="Gene3D" id="1.10.10.10">
    <property type="entry name" value="Winged helix-like DNA-binding domain superfamily/Winged helix DNA-binding domain"/>
    <property type="match status" value="1"/>
</dbReference>
<keyword evidence="2" id="KW-0805">Transcription regulation</keyword>
<feature type="region of interest" description="Disordered" evidence="7">
    <location>
        <begin position="235"/>
        <end position="305"/>
    </location>
</feature>
<evidence type="ECO:0000313" key="9">
    <source>
        <dbReference type="EMBL" id="PVX71271.1"/>
    </source>
</evidence>
<dbReference type="SMART" id="SM00345">
    <property type="entry name" value="HTH_GNTR"/>
    <property type="match status" value="1"/>
</dbReference>
<dbReference type="InterPro" id="IPR011711">
    <property type="entry name" value="GntR_C"/>
</dbReference>
<dbReference type="SMART" id="SM00895">
    <property type="entry name" value="FCD"/>
    <property type="match status" value="1"/>
</dbReference>
<name>A0ABX5K9B7_9BURK</name>
<sequence length="305" mass="32899">MRDRALTRGRVETVMRQMETSLLDGTWRAGAKLPSERVLAQQYEVARNTVREAIQRLAARGLVQSRPGAGVFVTDQLRTGFASPWGQLVSDHPALRDDILEFRRVLEGATAYFAALRASDDDLARIRALMLELERTREVDDKAAEADADAKLHEVIAQASHNAMFLHLHTSVLGVLREHITINGTGLRVQNEDAPDLLLQQHRTLCDAIVARRPEEARTAMQTHIDFVRTRVGDEIGWPESGPTSAVKTSAPVWGGGAQGAPAGAARRGKSAQGGSGASAQKRGAGAGKAAGAARTRRRAPDGQA</sequence>
<evidence type="ECO:0000256" key="6">
    <source>
        <dbReference type="ARBA" id="ARBA00039592"/>
    </source>
</evidence>
<keyword evidence="3" id="KW-0238">DNA-binding</keyword>
<evidence type="ECO:0000256" key="2">
    <source>
        <dbReference type="ARBA" id="ARBA00023015"/>
    </source>
</evidence>
<feature type="compositionally biased region" description="Low complexity" evidence="7">
    <location>
        <begin position="278"/>
        <end position="294"/>
    </location>
</feature>
<dbReference type="InterPro" id="IPR000524">
    <property type="entry name" value="Tscrpt_reg_HTH_GntR"/>
</dbReference>
<dbReference type="PROSITE" id="PS50949">
    <property type="entry name" value="HTH_GNTR"/>
    <property type="match status" value="1"/>
</dbReference>
<comment type="caution">
    <text evidence="9">The sequence shown here is derived from an EMBL/GenBank/DDBJ whole genome shotgun (WGS) entry which is preliminary data.</text>
</comment>
<protein>
    <recommendedName>
        <fullName evidence="6">Pyruvate dehydrogenase complex repressor</fullName>
    </recommendedName>
</protein>
<proteinExistence type="predicted"/>
<dbReference type="CDD" id="cd07377">
    <property type="entry name" value="WHTH_GntR"/>
    <property type="match status" value="1"/>
</dbReference>
<keyword evidence="10" id="KW-1185">Reference proteome</keyword>
<dbReference type="Proteomes" id="UP000245712">
    <property type="component" value="Unassembled WGS sequence"/>
</dbReference>
<dbReference type="Pfam" id="PF00392">
    <property type="entry name" value="GntR"/>
    <property type="match status" value="1"/>
</dbReference>
<dbReference type="InterPro" id="IPR008920">
    <property type="entry name" value="TF_FadR/GntR_C"/>
</dbReference>
<evidence type="ECO:0000256" key="3">
    <source>
        <dbReference type="ARBA" id="ARBA00023125"/>
    </source>
</evidence>
<dbReference type="InterPro" id="IPR036390">
    <property type="entry name" value="WH_DNA-bd_sf"/>
</dbReference>
<dbReference type="PRINTS" id="PR00035">
    <property type="entry name" value="HTHGNTR"/>
</dbReference>
<comment type="function">
    <text evidence="5">Transcriptional repressor for the pyruvate dehydrogenase complex genes aceEF and lpd.</text>
</comment>
<evidence type="ECO:0000256" key="5">
    <source>
        <dbReference type="ARBA" id="ARBA00037357"/>
    </source>
</evidence>
<dbReference type="PANTHER" id="PTHR43537">
    <property type="entry name" value="TRANSCRIPTIONAL REGULATOR, GNTR FAMILY"/>
    <property type="match status" value="1"/>
</dbReference>
<keyword evidence="4" id="KW-0804">Transcription</keyword>
<dbReference type="Gene3D" id="1.20.120.530">
    <property type="entry name" value="GntR ligand-binding domain-like"/>
    <property type="match status" value="1"/>
</dbReference>
<feature type="domain" description="HTH gntR-type" evidence="8">
    <location>
        <begin position="8"/>
        <end position="76"/>
    </location>
</feature>
<accession>A0ABX5K9B7</accession>
<evidence type="ECO:0000313" key="10">
    <source>
        <dbReference type="Proteomes" id="UP000245712"/>
    </source>
</evidence>
<dbReference type="SUPFAM" id="SSF48008">
    <property type="entry name" value="GntR ligand-binding domain-like"/>
    <property type="match status" value="1"/>
</dbReference>
<evidence type="ECO:0000256" key="1">
    <source>
        <dbReference type="ARBA" id="ARBA00022491"/>
    </source>
</evidence>
<dbReference type="PANTHER" id="PTHR43537:SF34">
    <property type="entry name" value="PYRUVATE DEHYDROGENASE COMPLEX REPRESSOR"/>
    <property type="match status" value="1"/>
</dbReference>
<organism evidence="9 10">
    <name type="scientific">Paraburkholderia unamae</name>
    <dbReference type="NCBI Taxonomy" id="219649"/>
    <lineage>
        <taxon>Bacteria</taxon>
        <taxon>Pseudomonadati</taxon>
        <taxon>Pseudomonadota</taxon>
        <taxon>Betaproteobacteria</taxon>
        <taxon>Burkholderiales</taxon>
        <taxon>Burkholderiaceae</taxon>
        <taxon>Paraburkholderia</taxon>
    </lineage>
</organism>
<evidence type="ECO:0000256" key="4">
    <source>
        <dbReference type="ARBA" id="ARBA00023163"/>
    </source>
</evidence>
<reference evidence="9 10" key="1">
    <citation type="submission" date="2018-05" db="EMBL/GenBank/DDBJ databases">
        <title>Genomic Encyclopedia of Type Strains, Phase IV (KMG-V): Genome sequencing to study the core and pangenomes of soil and plant-associated prokaryotes.</title>
        <authorList>
            <person name="Whitman W."/>
        </authorList>
    </citation>
    <scope>NUCLEOTIDE SEQUENCE [LARGE SCALE GENOMIC DNA]</scope>
    <source>
        <strain evidence="9 10">SCZa-39</strain>
    </source>
</reference>
<dbReference type="Pfam" id="PF07729">
    <property type="entry name" value="FCD"/>
    <property type="match status" value="1"/>
</dbReference>
<dbReference type="InterPro" id="IPR036388">
    <property type="entry name" value="WH-like_DNA-bd_sf"/>
</dbReference>
<dbReference type="EMBL" id="QEOB01000030">
    <property type="protein sequence ID" value="PVX71271.1"/>
    <property type="molecule type" value="Genomic_DNA"/>
</dbReference>
<evidence type="ECO:0000256" key="7">
    <source>
        <dbReference type="SAM" id="MobiDB-lite"/>
    </source>
</evidence>